<dbReference type="GO" id="GO:0006412">
    <property type="term" value="P:translation"/>
    <property type="evidence" value="ECO:0007669"/>
    <property type="project" value="InterPro"/>
</dbReference>
<evidence type="ECO:0000256" key="3">
    <source>
        <dbReference type="ARBA" id="ARBA00023274"/>
    </source>
</evidence>
<proteinExistence type="inferred from homology"/>
<evidence type="ECO:0000313" key="7">
    <source>
        <dbReference type="Proteomes" id="UP001177744"/>
    </source>
</evidence>
<dbReference type="EMBL" id="JAULJE010000001">
    <property type="protein sequence ID" value="KAK1346217.1"/>
    <property type="molecule type" value="Genomic_DNA"/>
</dbReference>
<dbReference type="GO" id="GO:0003729">
    <property type="term" value="F:mRNA binding"/>
    <property type="evidence" value="ECO:0007669"/>
    <property type="project" value="TreeGrafter"/>
</dbReference>
<name>A0AA40LWL5_CNENI</name>
<dbReference type="Pfam" id="PF01283">
    <property type="entry name" value="Ribosomal_S26e"/>
    <property type="match status" value="1"/>
</dbReference>
<evidence type="ECO:0000256" key="5">
    <source>
        <dbReference type="SAM" id="MobiDB-lite"/>
    </source>
</evidence>
<dbReference type="PANTHER" id="PTHR12538:SF0">
    <property type="entry name" value="40S RIBOSOMAL PROTEIN S26"/>
    <property type="match status" value="1"/>
</dbReference>
<comment type="caution">
    <text evidence="6">The sequence shown here is derived from an EMBL/GenBank/DDBJ whole genome shotgun (WGS) entry which is preliminary data.</text>
</comment>
<protein>
    <recommendedName>
        <fullName evidence="4">40S ribosomal protein S26</fullName>
    </recommendedName>
</protein>
<evidence type="ECO:0000313" key="6">
    <source>
        <dbReference type="EMBL" id="KAK1346217.1"/>
    </source>
</evidence>
<dbReference type="InterPro" id="IPR000892">
    <property type="entry name" value="Ribosomal_eS26"/>
</dbReference>
<gene>
    <name evidence="6" type="ORF">QTO34_000070</name>
</gene>
<evidence type="ECO:0000256" key="4">
    <source>
        <dbReference type="RuleBase" id="RU363128"/>
    </source>
</evidence>
<evidence type="ECO:0000256" key="1">
    <source>
        <dbReference type="ARBA" id="ARBA00008596"/>
    </source>
</evidence>
<dbReference type="AlphaFoldDB" id="A0AA40LWL5"/>
<keyword evidence="3 4" id="KW-0687">Ribonucleoprotein</keyword>
<organism evidence="6 7">
    <name type="scientific">Cnephaeus nilssonii</name>
    <name type="common">Northern bat</name>
    <name type="synonym">Eptesicus nilssonii</name>
    <dbReference type="NCBI Taxonomy" id="3371016"/>
    <lineage>
        <taxon>Eukaryota</taxon>
        <taxon>Metazoa</taxon>
        <taxon>Chordata</taxon>
        <taxon>Craniata</taxon>
        <taxon>Vertebrata</taxon>
        <taxon>Euteleostomi</taxon>
        <taxon>Mammalia</taxon>
        <taxon>Eutheria</taxon>
        <taxon>Laurasiatheria</taxon>
        <taxon>Chiroptera</taxon>
        <taxon>Yangochiroptera</taxon>
        <taxon>Vespertilionidae</taxon>
        <taxon>Cnephaeus</taxon>
    </lineage>
</organism>
<feature type="region of interest" description="Disordered" evidence="5">
    <location>
        <begin position="1"/>
        <end position="37"/>
    </location>
</feature>
<keyword evidence="7" id="KW-1185">Reference proteome</keyword>
<feature type="compositionally biased region" description="Polar residues" evidence="5">
    <location>
        <begin position="16"/>
        <end position="28"/>
    </location>
</feature>
<comment type="similarity">
    <text evidence="1 4">Belongs to the eukaryotic ribosomal protein eS26 family.</text>
</comment>
<dbReference type="Gene3D" id="3.30.1740.20">
    <property type="entry name" value="Ribosomal protein S26e"/>
    <property type="match status" value="1"/>
</dbReference>
<evidence type="ECO:0000256" key="2">
    <source>
        <dbReference type="ARBA" id="ARBA00022980"/>
    </source>
</evidence>
<dbReference type="GO" id="GO:0003735">
    <property type="term" value="F:structural constituent of ribosome"/>
    <property type="evidence" value="ECO:0007669"/>
    <property type="project" value="InterPro"/>
</dbReference>
<sequence>MRCTEGAWEPRRRVTTAGTTQSWNQDLGQKTDKESYKGKSQALSWVLVSKMTKKRRNNGHARKGCGHVRPIHCPNCTRCVPKDKAVRKFVIRNILVVEAAAIRDISEASVFNVSVLPSCEVPIRIRTCDLQ</sequence>
<dbReference type="Proteomes" id="UP001177744">
    <property type="component" value="Unassembled WGS sequence"/>
</dbReference>
<reference evidence="6" key="1">
    <citation type="submission" date="2023-06" db="EMBL/GenBank/DDBJ databases">
        <title>Reference genome for the Northern bat (Eptesicus nilssonii), a most northern bat species.</title>
        <authorList>
            <person name="Laine V.N."/>
            <person name="Pulliainen A.T."/>
            <person name="Lilley T.M."/>
        </authorList>
    </citation>
    <scope>NUCLEOTIDE SEQUENCE</scope>
    <source>
        <strain evidence="6">BLF_Eptnil</strain>
        <tissue evidence="6">Kidney</tissue>
    </source>
</reference>
<dbReference type="InterPro" id="IPR038551">
    <property type="entry name" value="Ribosomal_eS26_sf"/>
</dbReference>
<accession>A0AA40LWL5</accession>
<dbReference type="GO" id="GO:0022627">
    <property type="term" value="C:cytosolic small ribosomal subunit"/>
    <property type="evidence" value="ECO:0007669"/>
    <property type="project" value="TreeGrafter"/>
</dbReference>
<keyword evidence="2 4" id="KW-0689">Ribosomal protein</keyword>
<dbReference type="PANTHER" id="PTHR12538">
    <property type="entry name" value="40S RIBOSOMAL PROTEIN S26"/>
    <property type="match status" value="1"/>
</dbReference>